<proteinExistence type="predicted"/>
<dbReference type="EMBL" id="JAINUF010000006">
    <property type="protein sequence ID" value="KAJ8356620.1"/>
    <property type="molecule type" value="Genomic_DNA"/>
</dbReference>
<keyword evidence="3" id="KW-1185">Reference proteome</keyword>
<reference evidence="2" key="1">
    <citation type="journal article" date="2023" name="Science">
        <title>Genome structures resolve the early diversification of teleost fishes.</title>
        <authorList>
            <person name="Parey E."/>
            <person name="Louis A."/>
            <person name="Montfort J."/>
            <person name="Bouchez O."/>
            <person name="Roques C."/>
            <person name="Iampietro C."/>
            <person name="Lluch J."/>
            <person name="Castinel A."/>
            <person name="Donnadieu C."/>
            <person name="Desvignes T."/>
            <person name="Floi Bucao C."/>
            <person name="Jouanno E."/>
            <person name="Wen M."/>
            <person name="Mejri S."/>
            <person name="Dirks R."/>
            <person name="Jansen H."/>
            <person name="Henkel C."/>
            <person name="Chen W.J."/>
            <person name="Zahm M."/>
            <person name="Cabau C."/>
            <person name="Klopp C."/>
            <person name="Thompson A.W."/>
            <person name="Robinson-Rechavi M."/>
            <person name="Braasch I."/>
            <person name="Lecointre G."/>
            <person name="Bobe J."/>
            <person name="Postlethwait J.H."/>
            <person name="Berthelot C."/>
            <person name="Roest Crollius H."/>
            <person name="Guiguen Y."/>
        </authorList>
    </citation>
    <scope>NUCLEOTIDE SEQUENCE</scope>
    <source>
        <strain evidence="2">WJC10195</strain>
    </source>
</reference>
<evidence type="ECO:0000313" key="3">
    <source>
        <dbReference type="Proteomes" id="UP001152622"/>
    </source>
</evidence>
<evidence type="ECO:0000256" key="1">
    <source>
        <dbReference type="SAM" id="MobiDB-lite"/>
    </source>
</evidence>
<feature type="compositionally biased region" description="Polar residues" evidence="1">
    <location>
        <begin position="19"/>
        <end position="29"/>
    </location>
</feature>
<evidence type="ECO:0000313" key="2">
    <source>
        <dbReference type="EMBL" id="KAJ8356620.1"/>
    </source>
</evidence>
<name>A0A9Q1IXP6_SYNKA</name>
<dbReference type="AlphaFoldDB" id="A0A9Q1IXP6"/>
<sequence>MAAQPGPEKAGRSVGGWQTGNEQRLYNTTRAPRHVHRAAKVPSGHHFNWPDIVMWSSAAKTVLLIELPISWEEGVEATYERKREK</sequence>
<dbReference type="Proteomes" id="UP001152622">
    <property type="component" value="Chromosome 6"/>
</dbReference>
<comment type="caution">
    <text evidence="2">The sequence shown here is derived from an EMBL/GenBank/DDBJ whole genome shotgun (WGS) entry which is preliminary data.</text>
</comment>
<organism evidence="2 3">
    <name type="scientific">Synaphobranchus kaupii</name>
    <name type="common">Kaup's arrowtooth eel</name>
    <dbReference type="NCBI Taxonomy" id="118154"/>
    <lineage>
        <taxon>Eukaryota</taxon>
        <taxon>Metazoa</taxon>
        <taxon>Chordata</taxon>
        <taxon>Craniata</taxon>
        <taxon>Vertebrata</taxon>
        <taxon>Euteleostomi</taxon>
        <taxon>Actinopterygii</taxon>
        <taxon>Neopterygii</taxon>
        <taxon>Teleostei</taxon>
        <taxon>Anguilliformes</taxon>
        <taxon>Synaphobranchidae</taxon>
        <taxon>Synaphobranchus</taxon>
    </lineage>
</organism>
<gene>
    <name evidence="2" type="ORF">SKAU_G00194140</name>
</gene>
<protein>
    <submittedName>
        <fullName evidence="2">Uncharacterized protein</fullName>
    </submittedName>
</protein>
<feature type="region of interest" description="Disordered" evidence="1">
    <location>
        <begin position="1"/>
        <end position="29"/>
    </location>
</feature>
<accession>A0A9Q1IXP6</accession>